<organism evidence="1 2">
    <name type="scientific">Rhizobium jaguaris</name>
    <dbReference type="NCBI Taxonomy" id="1312183"/>
    <lineage>
        <taxon>Bacteria</taxon>
        <taxon>Pseudomonadati</taxon>
        <taxon>Pseudomonadota</taxon>
        <taxon>Alphaproteobacteria</taxon>
        <taxon>Hyphomicrobiales</taxon>
        <taxon>Rhizobiaceae</taxon>
        <taxon>Rhizobium/Agrobacterium group</taxon>
        <taxon>Rhizobium</taxon>
    </lineage>
</organism>
<dbReference type="EMBL" id="CP032697">
    <property type="protein sequence ID" value="AYG64404.1"/>
    <property type="molecule type" value="Genomic_DNA"/>
</dbReference>
<evidence type="ECO:0000313" key="1">
    <source>
        <dbReference type="EMBL" id="AYG64404.1"/>
    </source>
</evidence>
<dbReference type="AlphaFoldDB" id="A0A387G8C5"/>
<dbReference type="Proteomes" id="UP000282195">
    <property type="component" value="Plasmid pRCCGE525a"/>
</dbReference>
<dbReference type="KEGG" id="rjg:CCGE525_37315"/>
<dbReference type="OrthoDB" id="8377067at2"/>
<keyword evidence="2" id="KW-1185">Reference proteome</keyword>
<protein>
    <submittedName>
        <fullName evidence="1">Uncharacterized protein</fullName>
    </submittedName>
</protein>
<keyword evidence="1" id="KW-0614">Plasmid</keyword>
<evidence type="ECO:0000313" key="2">
    <source>
        <dbReference type="Proteomes" id="UP000282195"/>
    </source>
</evidence>
<accession>A0A387G8C5</accession>
<sequence length="137" mass="15270">MEINDSKSPPSILCELLRGVSTKSIFDAANMTFMNGPRKMNMAMDAISIIVVSVPHTGLSKNSARGFALDQFARHQGYPSFAEWSVHCFDQALQISGEVREKDSIDVAENSNEKPEGLLSTFGYEVVLRLWRTEENN</sequence>
<geneLocation type="plasmid" evidence="2">
    <name>prccge525a</name>
</geneLocation>
<name>A0A387G8C5_9HYPH</name>
<proteinExistence type="predicted"/>
<reference evidence="1 2" key="1">
    <citation type="submission" date="2018-10" db="EMBL/GenBank/DDBJ databases">
        <title>Rhizobium etli, R. leguminosarum and a new Rhizobium genospecies from Phaseolus dumosus.</title>
        <authorList>
            <person name="Ramirez-Puebla S.T."/>
            <person name="Rogel-Hernandez M.A."/>
            <person name="Guerrero G."/>
            <person name="Ormeno-Orrillo E."/>
            <person name="Martinez-Romero J.C."/>
            <person name="Negrete-Yankelevich S."/>
            <person name="Martinez-Romero E."/>
        </authorList>
    </citation>
    <scope>NUCLEOTIDE SEQUENCE [LARGE SCALE GENOMIC DNA]</scope>
    <source>
        <strain evidence="1 2">CCGE525</strain>
        <plasmid evidence="2">prccge525a</plasmid>
    </source>
</reference>
<gene>
    <name evidence="1" type="ORF">CCGE525_37315</name>
</gene>